<name>Q7D234_AGRFC</name>
<sequence length="85" mass="9368">MQGQRPLRPHSLSSEPSLQKSLPQYAVRIQEPSGWNQRKFAGIAGLQPFATLGDAETIESIPCKRYMLLQLTGFISLFGTGLHGI</sequence>
<reference evidence="1 2" key="2">
    <citation type="journal article" date="2001" name="Science">
        <title>Genome sequence of the plant pathogen and biotechnology agent Agrobacterium tumefaciens C58.</title>
        <authorList>
            <person name="Goodner B."/>
            <person name="Hinkle G."/>
            <person name="Gattung S."/>
            <person name="Miller N."/>
            <person name="Blanchard M."/>
            <person name="Qurollo B."/>
            <person name="Goldman B.S."/>
            <person name="Cao Y."/>
            <person name="Askenazi M."/>
            <person name="Halling C."/>
            <person name="Mullin L."/>
            <person name="Houmiel K."/>
            <person name="Gordon J."/>
            <person name="Vaudin M."/>
            <person name="Iartchouk O."/>
            <person name="Epp A."/>
            <person name="Liu F."/>
            <person name="Wollam C."/>
            <person name="Allinger M."/>
            <person name="Doughty D."/>
            <person name="Scott C."/>
            <person name="Lappas C."/>
            <person name="Markelz B."/>
            <person name="Flanagan C."/>
            <person name="Crowell C."/>
            <person name="Gurson J."/>
            <person name="Lomo C."/>
            <person name="Sear C."/>
            <person name="Strub G."/>
            <person name="Cielo C."/>
            <person name="Slater S."/>
        </authorList>
    </citation>
    <scope>NUCLEOTIDE SEQUENCE [LARGE SCALE GENOMIC DNA]</scope>
    <source>
        <strain evidence="2">C58 / ATCC 33970</strain>
    </source>
</reference>
<dbReference type="EMBL" id="AE007869">
    <property type="protein sequence ID" value="AAK85973.2"/>
    <property type="molecule type" value="Genomic_DNA"/>
</dbReference>
<dbReference type="STRING" id="176299.Atu0152"/>
<keyword evidence="2" id="KW-1185">Reference proteome</keyword>
<evidence type="ECO:0000313" key="1">
    <source>
        <dbReference type="EMBL" id="AAK85973.2"/>
    </source>
</evidence>
<dbReference type="KEGG" id="atu:Atu0152"/>
<protein>
    <submittedName>
        <fullName evidence="1">Uncharacterized protein</fullName>
    </submittedName>
</protein>
<dbReference type="OrthoDB" id="8293800at2"/>
<proteinExistence type="predicted"/>
<reference evidence="1 2" key="1">
    <citation type="journal article" date="2001" name="Science">
        <title>The genome of the natural genetic engineer Agrobacterium tumefaciens C58.</title>
        <authorList>
            <person name="Wood D.W."/>
            <person name="Setubal J.C."/>
            <person name="Kaul R."/>
            <person name="Monks D.E."/>
            <person name="Kitajima J.P."/>
            <person name="Okura V.K."/>
            <person name="Zhou Y."/>
            <person name="Chen L."/>
            <person name="Wood G.E."/>
            <person name="Almeida N.F.Jr."/>
            <person name="Woo L."/>
            <person name="Chen Y."/>
            <person name="Paulsen I.T."/>
            <person name="Eisen J.A."/>
            <person name="Karp P.D."/>
            <person name="Bovee D.Sr."/>
            <person name="Chapman P."/>
            <person name="Clendenning J."/>
            <person name="Deatherage G."/>
            <person name="Gillet W."/>
            <person name="Grant C."/>
            <person name="Kutyavin T."/>
            <person name="Levy R."/>
            <person name="Li M.J."/>
            <person name="McClelland E."/>
            <person name="Palmieri A."/>
            <person name="Raymond C."/>
            <person name="Rouse G."/>
            <person name="Saenphimmachak C."/>
            <person name="Wu Z."/>
            <person name="Romero P."/>
            <person name="Gordon D."/>
            <person name="Zhang S."/>
            <person name="Yoo H."/>
            <person name="Tao Y."/>
            <person name="Biddle P."/>
            <person name="Jung M."/>
            <person name="Krespan W."/>
            <person name="Perry M."/>
            <person name="Gordon-Kamm B."/>
            <person name="Liao L."/>
            <person name="Kim S."/>
            <person name="Hendrick C."/>
            <person name="Zhao Z.Y."/>
            <person name="Dolan M."/>
            <person name="Chumley F."/>
            <person name="Tingey S.V."/>
            <person name="Tomb J.F."/>
            <person name="Gordon M.P."/>
            <person name="Olson M.V."/>
            <person name="Nester E.W."/>
        </authorList>
    </citation>
    <scope>NUCLEOTIDE SEQUENCE [LARGE SCALE GENOMIC DNA]</scope>
    <source>
        <strain evidence="2">C58 / ATCC 33970</strain>
    </source>
</reference>
<organism evidence="1 2">
    <name type="scientific">Agrobacterium fabrum (strain C58 / ATCC 33970)</name>
    <name type="common">Agrobacterium tumefaciens (strain C58)</name>
    <dbReference type="NCBI Taxonomy" id="176299"/>
    <lineage>
        <taxon>Bacteria</taxon>
        <taxon>Pseudomonadati</taxon>
        <taxon>Pseudomonadota</taxon>
        <taxon>Alphaproteobacteria</taxon>
        <taxon>Hyphomicrobiales</taxon>
        <taxon>Rhizobiaceae</taxon>
        <taxon>Rhizobium/Agrobacterium group</taxon>
        <taxon>Agrobacterium</taxon>
        <taxon>Agrobacterium tumefaciens complex</taxon>
    </lineage>
</organism>
<dbReference type="EnsemblBacteria" id="AAK85973">
    <property type="protein sequence ID" value="AAK85973"/>
    <property type="gene ID" value="Atu0152"/>
</dbReference>
<accession>Q7D234</accession>
<dbReference type="AlphaFoldDB" id="Q7D234"/>
<dbReference type="HOGENOM" id="CLU_2791148_0_0_5"/>
<evidence type="ECO:0000313" key="2">
    <source>
        <dbReference type="Proteomes" id="UP000000813"/>
    </source>
</evidence>
<dbReference type="Proteomes" id="UP000000813">
    <property type="component" value="Chromosome circular"/>
</dbReference>
<gene>
    <name evidence="1" type="ordered locus">Atu0152</name>
</gene>